<reference evidence="2 3" key="1">
    <citation type="submission" date="2019-02" db="EMBL/GenBank/DDBJ databases">
        <title>Deep-cultivation of Planctomycetes and their phenomic and genomic characterization uncovers novel biology.</title>
        <authorList>
            <person name="Wiegand S."/>
            <person name="Jogler M."/>
            <person name="Boedeker C."/>
            <person name="Pinto D."/>
            <person name="Vollmers J."/>
            <person name="Rivas-Marin E."/>
            <person name="Kohn T."/>
            <person name="Peeters S.H."/>
            <person name="Heuer A."/>
            <person name="Rast P."/>
            <person name="Oberbeckmann S."/>
            <person name="Bunk B."/>
            <person name="Jeske O."/>
            <person name="Meyerdierks A."/>
            <person name="Storesund J.E."/>
            <person name="Kallscheuer N."/>
            <person name="Luecker S."/>
            <person name="Lage O.M."/>
            <person name="Pohl T."/>
            <person name="Merkel B.J."/>
            <person name="Hornburger P."/>
            <person name="Mueller R.-W."/>
            <person name="Bruemmer F."/>
            <person name="Labrenz M."/>
            <person name="Spormann A.M."/>
            <person name="Op Den Camp H."/>
            <person name="Overmann J."/>
            <person name="Amann R."/>
            <person name="Jetten M.S.M."/>
            <person name="Mascher T."/>
            <person name="Medema M.H."/>
            <person name="Devos D.P."/>
            <person name="Kaster A.-K."/>
            <person name="Ovreas L."/>
            <person name="Rohde M."/>
            <person name="Galperin M.Y."/>
            <person name="Jogler C."/>
        </authorList>
    </citation>
    <scope>NUCLEOTIDE SEQUENCE [LARGE SCALE GENOMIC DNA]</scope>
    <source>
        <strain evidence="2 3">Pan54</strain>
    </source>
</reference>
<evidence type="ECO:0000259" key="1">
    <source>
        <dbReference type="Pfam" id="PF07993"/>
    </source>
</evidence>
<evidence type="ECO:0000313" key="3">
    <source>
        <dbReference type="Proteomes" id="UP000316095"/>
    </source>
</evidence>
<dbReference type="Pfam" id="PF07993">
    <property type="entry name" value="NAD_binding_4"/>
    <property type="match status" value="1"/>
</dbReference>
<feature type="domain" description="Thioester reductase (TE)" evidence="1">
    <location>
        <begin position="15"/>
        <end position="263"/>
    </location>
</feature>
<dbReference type="PANTHER" id="PTHR11011">
    <property type="entry name" value="MALE STERILITY PROTEIN 2-RELATED"/>
    <property type="match status" value="1"/>
</dbReference>
<dbReference type="GO" id="GO:0035336">
    <property type="term" value="P:long-chain fatty-acyl-CoA metabolic process"/>
    <property type="evidence" value="ECO:0007669"/>
    <property type="project" value="TreeGrafter"/>
</dbReference>
<dbReference type="OrthoDB" id="9807212at2"/>
<name>A0A5C5XH99_9PLAN</name>
<dbReference type="RefSeq" id="WP_146504090.1">
    <property type="nucleotide sequence ID" value="NZ_SJPG01000001.1"/>
</dbReference>
<evidence type="ECO:0000313" key="2">
    <source>
        <dbReference type="EMBL" id="TWT62204.1"/>
    </source>
</evidence>
<comment type="caution">
    <text evidence="2">The sequence shown here is derived from an EMBL/GenBank/DDBJ whole genome shotgun (WGS) entry which is preliminary data.</text>
</comment>
<dbReference type="AlphaFoldDB" id="A0A5C5XH99"/>
<gene>
    <name evidence="2" type="primary">lgrD</name>
    <name evidence="2" type="ORF">Pan54_29450</name>
</gene>
<dbReference type="InterPro" id="IPR026055">
    <property type="entry name" value="FAR"/>
</dbReference>
<dbReference type="Proteomes" id="UP000316095">
    <property type="component" value="Unassembled WGS sequence"/>
</dbReference>
<dbReference type="EMBL" id="SJPG01000001">
    <property type="protein sequence ID" value="TWT62204.1"/>
    <property type="molecule type" value="Genomic_DNA"/>
</dbReference>
<dbReference type="Gene3D" id="3.40.50.720">
    <property type="entry name" value="NAD(P)-binding Rossmann-like Domain"/>
    <property type="match status" value="1"/>
</dbReference>
<dbReference type="CDD" id="cd05263">
    <property type="entry name" value="MupV_like_SDR_e"/>
    <property type="match status" value="1"/>
</dbReference>
<dbReference type="GO" id="GO:0080019">
    <property type="term" value="F:alcohol-forming very long-chain fatty acyl-CoA reductase activity"/>
    <property type="evidence" value="ECO:0007669"/>
    <property type="project" value="InterPro"/>
</dbReference>
<dbReference type="PANTHER" id="PTHR11011:SF45">
    <property type="entry name" value="FATTY ACYL-COA REDUCTASE CG8306-RELATED"/>
    <property type="match status" value="1"/>
</dbReference>
<sequence>MINTAKSETNYLLMTGATGLLGRYLMKDLAIANVPLAVVVRPSRRLSAESRIESIMESWEDQLNRPLMRPVVLAGELCEDSLGMEPNDIRWAIENCTGMIHNAASLSFVSTGPEAEPYRSNVGGTKNVLQFCQEAGIREFHHVSTAYVCGLRNGTVLPSELDVGQEFGNPYEESKVMAEKMVRGSDFIDSLTVYRPGIIVGDSKNGFTNTFHGFYAAVQLIHTILRNQDLVGETGFSDVYPTRINLDGTESKNLVPVDWVSAVMAHILSHDKLHGDTYHLTPRNAVETRTINAALCASCRFYGSTLTGADTHFEEHTELEEFFYEHIRVYNSYWRNDPTFDSTNTQKAAPHLLCPHMDYKMLKFLADQAIKMNFTFREKPVMQKADRAVVNAQ</sequence>
<proteinExistence type="predicted"/>
<dbReference type="InterPro" id="IPR036291">
    <property type="entry name" value="NAD(P)-bd_dom_sf"/>
</dbReference>
<dbReference type="SUPFAM" id="SSF51735">
    <property type="entry name" value="NAD(P)-binding Rossmann-fold domains"/>
    <property type="match status" value="1"/>
</dbReference>
<protein>
    <submittedName>
        <fullName evidence="2">Linear gramicidin synthase subunit D</fullName>
    </submittedName>
</protein>
<dbReference type="InterPro" id="IPR013120">
    <property type="entry name" value="FAR_NAD-bd"/>
</dbReference>
<accession>A0A5C5XH99</accession>
<keyword evidence="3" id="KW-1185">Reference proteome</keyword>
<organism evidence="2 3">
    <name type="scientific">Rubinisphaera italica</name>
    <dbReference type="NCBI Taxonomy" id="2527969"/>
    <lineage>
        <taxon>Bacteria</taxon>
        <taxon>Pseudomonadati</taxon>
        <taxon>Planctomycetota</taxon>
        <taxon>Planctomycetia</taxon>
        <taxon>Planctomycetales</taxon>
        <taxon>Planctomycetaceae</taxon>
        <taxon>Rubinisphaera</taxon>
    </lineage>
</organism>